<dbReference type="EnsemblMetazoa" id="GBRI036098-RA">
    <property type="protein sequence ID" value="GBRI036098-PA"/>
    <property type="gene ID" value="GBRI036098"/>
</dbReference>
<accession>A0A1A9WXI0</accession>
<name>A0A1A9WXI0_9MUSC</name>
<sequence>MNFLKSCFKLTFNLLLLILPILSWPIEDNSLTSVIQNSSIASVNSSEKQAEIAASPSNSNTSLHATIVAKTENISNSYLTAHDLPKCRQNNNKFNECLKEILELLFDRFKYGNEEIHFPSLEPFSLNETTYQYNSGPVAGHLALKKVSMHGLSGIQYSQVDFRKQNDVIEMRALSHLSKLKFTGSYNGNLRFNNINIRPKGNFNVTITKMKIKQKADGIIYKKDGHKFLKLISLQAEPEMGEVKINATGIFAENELNNIVLNVANQYWREIYRVLLPQIQEYWSVVLLHLTNAALSVSPFDVKD</sequence>
<dbReference type="Gene3D" id="3.15.10.30">
    <property type="entry name" value="Haemolymph juvenile hormone binding protein"/>
    <property type="match status" value="1"/>
</dbReference>
<keyword evidence="3" id="KW-1185">Reference proteome</keyword>
<reference evidence="2" key="2">
    <citation type="submission" date="2020-05" db="UniProtKB">
        <authorList>
            <consortium name="EnsemblMetazoa"/>
        </authorList>
    </citation>
    <scope>IDENTIFICATION</scope>
    <source>
        <strain evidence="2">IAEA</strain>
    </source>
</reference>
<evidence type="ECO:0000256" key="1">
    <source>
        <dbReference type="SAM" id="SignalP"/>
    </source>
</evidence>
<dbReference type="InterPro" id="IPR010562">
    <property type="entry name" value="Haemolymph_juvenile_hormone-bd"/>
</dbReference>
<dbReference type="PANTHER" id="PTHR11008:SF18">
    <property type="entry name" value="BCDNA.GH05536-RELATED"/>
    <property type="match status" value="1"/>
</dbReference>
<feature type="chain" id="PRO_5008400835" evidence="1">
    <location>
        <begin position="24"/>
        <end position="304"/>
    </location>
</feature>
<reference evidence="3" key="1">
    <citation type="submission" date="2014-03" db="EMBL/GenBank/DDBJ databases">
        <authorList>
            <person name="Aksoy S."/>
            <person name="Warren W."/>
            <person name="Wilson R.K."/>
        </authorList>
    </citation>
    <scope>NUCLEOTIDE SEQUENCE [LARGE SCALE GENOMIC DNA]</scope>
    <source>
        <strain evidence="3">IAEA</strain>
    </source>
</reference>
<keyword evidence="1" id="KW-0732">Signal</keyword>
<feature type="signal peptide" evidence="1">
    <location>
        <begin position="1"/>
        <end position="23"/>
    </location>
</feature>
<evidence type="ECO:0000313" key="2">
    <source>
        <dbReference type="EnsemblMetazoa" id="GBRI036098-PA"/>
    </source>
</evidence>
<dbReference type="InterPro" id="IPR038606">
    <property type="entry name" value="To_sf"/>
</dbReference>
<dbReference type="Pfam" id="PF06585">
    <property type="entry name" value="JHBP"/>
    <property type="match status" value="1"/>
</dbReference>
<organism evidence="2 3">
    <name type="scientific">Glossina brevipalpis</name>
    <dbReference type="NCBI Taxonomy" id="37001"/>
    <lineage>
        <taxon>Eukaryota</taxon>
        <taxon>Metazoa</taxon>
        <taxon>Ecdysozoa</taxon>
        <taxon>Arthropoda</taxon>
        <taxon>Hexapoda</taxon>
        <taxon>Insecta</taxon>
        <taxon>Pterygota</taxon>
        <taxon>Neoptera</taxon>
        <taxon>Endopterygota</taxon>
        <taxon>Diptera</taxon>
        <taxon>Brachycera</taxon>
        <taxon>Muscomorpha</taxon>
        <taxon>Hippoboscoidea</taxon>
        <taxon>Glossinidae</taxon>
        <taxon>Glossina</taxon>
    </lineage>
</organism>
<protein>
    <submittedName>
        <fullName evidence="2">Uncharacterized protein</fullName>
    </submittedName>
</protein>
<dbReference type="SMART" id="SM00700">
    <property type="entry name" value="JHBP"/>
    <property type="match status" value="1"/>
</dbReference>
<dbReference type="PANTHER" id="PTHR11008">
    <property type="entry name" value="PROTEIN TAKEOUT-LIKE PROTEIN"/>
    <property type="match status" value="1"/>
</dbReference>
<dbReference type="AlphaFoldDB" id="A0A1A9WXI0"/>
<proteinExistence type="predicted"/>
<dbReference type="GO" id="GO:0005615">
    <property type="term" value="C:extracellular space"/>
    <property type="evidence" value="ECO:0007669"/>
    <property type="project" value="TreeGrafter"/>
</dbReference>
<dbReference type="Proteomes" id="UP000091820">
    <property type="component" value="Unassembled WGS sequence"/>
</dbReference>
<dbReference type="VEuPathDB" id="VectorBase:GBRI036098"/>
<evidence type="ECO:0000313" key="3">
    <source>
        <dbReference type="Proteomes" id="UP000091820"/>
    </source>
</evidence>